<dbReference type="AlphaFoldDB" id="A0A1X6WRF7"/>
<dbReference type="Proteomes" id="UP000195918">
    <property type="component" value="Unassembled WGS sequence"/>
</dbReference>
<dbReference type="RefSeq" id="WP_086952457.1">
    <property type="nucleotide sequence ID" value="NZ_FWFD01000015.1"/>
</dbReference>
<dbReference type="CDD" id="cd04301">
    <property type="entry name" value="NAT_SF"/>
    <property type="match status" value="1"/>
</dbReference>
<reference evidence="2" key="1">
    <citation type="submission" date="2017-02" db="EMBL/GenBank/DDBJ databases">
        <authorList>
            <person name="Dridi B."/>
        </authorList>
    </citation>
    <scope>NUCLEOTIDE SEQUENCE [LARGE SCALE GENOMIC DNA]</scope>
    <source>
        <strain evidence="2">bH819</strain>
    </source>
</reference>
<proteinExistence type="predicted"/>
<dbReference type="Gene3D" id="3.40.630.30">
    <property type="match status" value="1"/>
</dbReference>
<protein>
    <submittedName>
        <fullName evidence="1">Uncharacterized protein</fullName>
    </submittedName>
</protein>
<dbReference type="EMBL" id="FWFD01000015">
    <property type="protein sequence ID" value="SLM86855.1"/>
    <property type="molecule type" value="Genomic_DNA"/>
</dbReference>
<evidence type="ECO:0000313" key="1">
    <source>
        <dbReference type="EMBL" id="SLM86855.1"/>
    </source>
</evidence>
<gene>
    <name evidence="1" type="ORF">FM121_12210</name>
</gene>
<dbReference type="OrthoDB" id="9127144at2"/>
<dbReference type="SUPFAM" id="SSF55729">
    <property type="entry name" value="Acyl-CoA N-acyltransferases (Nat)"/>
    <property type="match status" value="1"/>
</dbReference>
<keyword evidence="2" id="KW-1185">Reference proteome</keyword>
<dbReference type="InterPro" id="IPR016181">
    <property type="entry name" value="Acyl_CoA_acyltransferase"/>
</dbReference>
<evidence type="ECO:0000313" key="2">
    <source>
        <dbReference type="Proteomes" id="UP000195918"/>
    </source>
</evidence>
<organism evidence="1 2">
    <name type="scientific">Vagococcus fluvialis bH819</name>
    <dbReference type="NCBI Taxonomy" id="1255619"/>
    <lineage>
        <taxon>Bacteria</taxon>
        <taxon>Bacillati</taxon>
        <taxon>Bacillota</taxon>
        <taxon>Bacilli</taxon>
        <taxon>Lactobacillales</taxon>
        <taxon>Enterococcaceae</taxon>
        <taxon>Vagococcus</taxon>
    </lineage>
</organism>
<accession>A0A1X6WRF7</accession>
<name>A0A1X6WRF7_9ENTE</name>
<sequence>MTLQFKEVKKEEFFEIYHQYMVVDFPENELKTLETILKAYDQGKYACFIMVEGMETKAYACFSWYSEEIKILDYFAVTSDLRGSGYGSKMVTWIKNNPIIKELVIESEDPDFALTEEEKVIRNRRLSFYEKNDFVRRKTNMKLGGVEFAIMTLSTSKLPEESLIKEISQIYHQITPDLLIESY</sequence>